<feature type="region of interest" description="Disordered" evidence="1">
    <location>
        <begin position="1"/>
        <end position="45"/>
    </location>
</feature>
<keyword evidence="3" id="KW-1185">Reference proteome</keyword>
<reference evidence="2 3" key="1">
    <citation type="submission" date="2020-07" db="EMBL/GenBank/DDBJ databases">
        <title>Mycobacterium kansasii (former subtype) with zoonotic potential isolated from diseased indoor pet cat, Japan.</title>
        <authorList>
            <person name="Fukano H."/>
            <person name="Terazono T."/>
            <person name="Hoshino Y."/>
        </authorList>
    </citation>
    <scope>NUCLEOTIDE SEQUENCE [LARGE SCALE GENOMIC DNA]</scope>
    <source>
        <strain evidence="2 3">Kuro-I</strain>
    </source>
</reference>
<dbReference type="AlphaFoldDB" id="A0A7G1ID60"/>
<gene>
    <name evidence="2" type="ORF">NIIDMKKI_42420</name>
</gene>
<accession>A0A7G1ID60</accession>
<name>A0A7G1ID60_MYCKA</name>
<evidence type="ECO:0000313" key="3">
    <source>
        <dbReference type="Proteomes" id="UP000516380"/>
    </source>
</evidence>
<dbReference type="EMBL" id="AP023343">
    <property type="protein sequence ID" value="BCI89036.1"/>
    <property type="molecule type" value="Genomic_DNA"/>
</dbReference>
<sequence length="104" mass="10998">MAHNPATHHIADTRNHNQPRTATDPTAAGIAVLNSPSATPTPYSSQVGCERQFRSRCAANAVVARSGHGECLQQRAADVAKQQYGRGVPTSATHYGNPGPWPAK</sequence>
<evidence type="ECO:0000313" key="2">
    <source>
        <dbReference type="EMBL" id="BCI89036.1"/>
    </source>
</evidence>
<evidence type="ECO:0000256" key="1">
    <source>
        <dbReference type="SAM" id="MobiDB-lite"/>
    </source>
</evidence>
<feature type="region of interest" description="Disordered" evidence="1">
    <location>
        <begin position="84"/>
        <end position="104"/>
    </location>
</feature>
<protein>
    <submittedName>
        <fullName evidence="2">Uncharacterized protein</fullName>
    </submittedName>
</protein>
<dbReference type="Proteomes" id="UP000516380">
    <property type="component" value="Chromosome"/>
</dbReference>
<organism evidence="2 3">
    <name type="scientific">Mycobacterium kansasii</name>
    <dbReference type="NCBI Taxonomy" id="1768"/>
    <lineage>
        <taxon>Bacteria</taxon>
        <taxon>Bacillati</taxon>
        <taxon>Actinomycetota</taxon>
        <taxon>Actinomycetes</taxon>
        <taxon>Mycobacteriales</taxon>
        <taxon>Mycobacteriaceae</taxon>
        <taxon>Mycobacterium</taxon>
    </lineage>
</organism>
<proteinExistence type="predicted"/>
<feature type="compositionally biased region" description="Polar residues" evidence="1">
    <location>
        <begin position="34"/>
        <end position="45"/>
    </location>
</feature>